<dbReference type="EMBL" id="GGEC01004968">
    <property type="protein sequence ID" value="MBW85451.1"/>
    <property type="molecule type" value="Transcribed_RNA"/>
</dbReference>
<protein>
    <submittedName>
        <fullName evidence="2">GTPase-activating protein gyp7-like isoform X2</fullName>
    </submittedName>
</protein>
<sequence>MMKLFSSIISVPRKDPTFSSSSEESESVQSESPVESSSHVTTLLSPSPSNTEPEHLISSSMARPSPSGEGDLLAMSLSSKPGPVSSLQLIPTHSFDLKLLSLCLRFFWQCFLRFSYSFLL</sequence>
<proteinExistence type="predicted"/>
<evidence type="ECO:0000313" key="2">
    <source>
        <dbReference type="EMBL" id="MBW85451.1"/>
    </source>
</evidence>
<feature type="region of interest" description="Disordered" evidence="1">
    <location>
        <begin position="1"/>
        <end position="83"/>
    </location>
</feature>
<reference evidence="2" key="1">
    <citation type="submission" date="2018-02" db="EMBL/GenBank/DDBJ databases">
        <title>Rhizophora mucronata_Transcriptome.</title>
        <authorList>
            <person name="Meera S.P."/>
            <person name="Sreeshan A."/>
            <person name="Augustine A."/>
        </authorList>
    </citation>
    <scope>NUCLEOTIDE SEQUENCE</scope>
    <source>
        <tissue evidence="2">Leaf</tissue>
    </source>
</reference>
<feature type="compositionally biased region" description="Low complexity" evidence="1">
    <location>
        <begin position="19"/>
        <end position="38"/>
    </location>
</feature>
<organism evidence="2">
    <name type="scientific">Rhizophora mucronata</name>
    <name type="common">Asiatic mangrove</name>
    <dbReference type="NCBI Taxonomy" id="61149"/>
    <lineage>
        <taxon>Eukaryota</taxon>
        <taxon>Viridiplantae</taxon>
        <taxon>Streptophyta</taxon>
        <taxon>Embryophyta</taxon>
        <taxon>Tracheophyta</taxon>
        <taxon>Spermatophyta</taxon>
        <taxon>Magnoliopsida</taxon>
        <taxon>eudicotyledons</taxon>
        <taxon>Gunneridae</taxon>
        <taxon>Pentapetalae</taxon>
        <taxon>rosids</taxon>
        <taxon>fabids</taxon>
        <taxon>Malpighiales</taxon>
        <taxon>Rhizophoraceae</taxon>
        <taxon>Rhizophora</taxon>
    </lineage>
</organism>
<accession>A0A2P2IW52</accession>
<evidence type="ECO:0000256" key="1">
    <source>
        <dbReference type="SAM" id="MobiDB-lite"/>
    </source>
</evidence>
<feature type="compositionally biased region" description="Polar residues" evidence="1">
    <location>
        <begin position="39"/>
        <end position="62"/>
    </location>
</feature>
<dbReference type="AlphaFoldDB" id="A0A2P2IW52"/>
<name>A0A2P2IW52_RHIMU</name>